<evidence type="ECO:0000313" key="3">
    <source>
        <dbReference type="Proteomes" id="UP001205185"/>
    </source>
</evidence>
<feature type="domain" description="Methyltransferase" evidence="1">
    <location>
        <begin position="352"/>
        <end position="443"/>
    </location>
</feature>
<comment type="caution">
    <text evidence="2">The sequence shown here is derived from an EMBL/GenBank/DDBJ whole genome shotgun (WGS) entry which is preliminary data.</text>
</comment>
<keyword evidence="3" id="KW-1185">Reference proteome</keyword>
<dbReference type="SUPFAM" id="SSF53335">
    <property type="entry name" value="S-adenosyl-L-methionine-dependent methyltransferases"/>
    <property type="match status" value="1"/>
</dbReference>
<dbReference type="Proteomes" id="UP001205185">
    <property type="component" value="Unassembled WGS sequence"/>
</dbReference>
<dbReference type="PANTHER" id="PTHR43591:SF24">
    <property type="entry name" value="2-METHOXY-6-POLYPRENYL-1,4-BENZOQUINOL METHYLASE, MITOCHONDRIAL"/>
    <property type="match status" value="1"/>
</dbReference>
<dbReference type="PANTHER" id="PTHR43591">
    <property type="entry name" value="METHYLTRANSFERASE"/>
    <property type="match status" value="1"/>
</dbReference>
<name>A0ABT1IF71_9PSEU</name>
<evidence type="ECO:0000313" key="2">
    <source>
        <dbReference type="EMBL" id="MCP2270946.1"/>
    </source>
</evidence>
<reference evidence="2 3" key="1">
    <citation type="submission" date="2022-06" db="EMBL/GenBank/DDBJ databases">
        <title>Genomic Encyclopedia of Archaeal and Bacterial Type Strains, Phase II (KMG-II): from individual species to whole genera.</title>
        <authorList>
            <person name="Goeker M."/>
        </authorList>
    </citation>
    <scope>NUCLEOTIDE SEQUENCE [LARGE SCALE GENOMIC DNA]</scope>
    <source>
        <strain evidence="2 3">DSM 44255</strain>
    </source>
</reference>
<organism evidence="2 3">
    <name type="scientific">Actinokineospora diospyrosa</name>
    <dbReference type="NCBI Taxonomy" id="103728"/>
    <lineage>
        <taxon>Bacteria</taxon>
        <taxon>Bacillati</taxon>
        <taxon>Actinomycetota</taxon>
        <taxon>Actinomycetes</taxon>
        <taxon>Pseudonocardiales</taxon>
        <taxon>Pseudonocardiaceae</taxon>
        <taxon>Actinokineospora</taxon>
    </lineage>
</organism>
<protein>
    <submittedName>
        <fullName evidence="2">Methyltransferase domain-containing protein</fullName>
    </submittedName>
</protein>
<gene>
    <name evidence="2" type="ORF">LV75_003458</name>
</gene>
<sequence>MVMPESPTTTTAVVAEFTSAPREHLDTVHQALIDAVWHAGRATGAALGVAGELVDLFADLDPDRQGRAAVVLGLLVDTEYPRSPGELTAAVAAGVDTYLAAWRATTKDQPLSLALLYLLGHFPEARDQVLDVAIDVGVDDDDLSRLERAVQRLDPERPDLGRAFPYPAAWELDDTERDFDRGWITGLTPQQVRAHWDNDTETVLGHAGAKAYWAVRNGTPTPVLVDAVPPRDPGPLPTDAGGFDRHGAAFRCPSCGQGLEFGDAAARCRGCANAYALDGGIVDFTTTIGDGHDRGADFLFKLAEMPSMGFFYEAYARPNFLRLCGSNWAAQVLPSDEDAYIAEHVRPVDGPVLDLAAGAGRWTAALANAVGAQRVVALDLGLPMLTTLRARLPEIPAVLSSGRTLPFADGSLGAVLCWNALQAFPDDAPAVIAEVGRCLRPGGTFTLLTFRNAPDPVYRHFVWRHHFPQHADGLRLFDYADLRAWLSAAGLRVRHEWRPGTFVVITAQREN</sequence>
<evidence type="ECO:0000259" key="1">
    <source>
        <dbReference type="Pfam" id="PF13649"/>
    </source>
</evidence>
<dbReference type="GO" id="GO:0032259">
    <property type="term" value="P:methylation"/>
    <property type="evidence" value="ECO:0007669"/>
    <property type="project" value="UniProtKB-KW"/>
</dbReference>
<dbReference type="EMBL" id="JAMTCO010000008">
    <property type="protein sequence ID" value="MCP2270946.1"/>
    <property type="molecule type" value="Genomic_DNA"/>
</dbReference>
<dbReference type="RefSeq" id="WP_253887906.1">
    <property type="nucleotide sequence ID" value="NZ_BAAAVB010000013.1"/>
</dbReference>
<accession>A0ABT1IF71</accession>
<dbReference type="CDD" id="cd02440">
    <property type="entry name" value="AdoMet_MTases"/>
    <property type="match status" value="1"/>
</dbReference>
<dbReference type="Gene3D" id="3.40.50.150">
    <property type="entry name" value="Vaccinia Virus protein VP39"/>
    <property type="match status" value="1"/>
</dbReference>
<dbReference type="GO" id="GO:0008168">
    <property type="term" value="F:methyltransferase activity"/>
    <property type="evidence" value="ECO:0007669"/>
    <property type="project" value="UniProtKB-KW"/>
</dbReference>
<dbReference type="InterPro" id="IPR029063">
    <property type="entry name" value="SAM-dependent_MTases_sf"/>
</dbReference>
<proteinExistence type="predicted"/>
<keyword evidence="2" id="KW-0808">Transferase</keyword>
<keyword evidence="2" id="KW-0489">Methyltransferase</keyword>
<dbReference type="Pfam" id="PF13649">
    <property type="entry name" value="Methyltransf_25"/>
    <property type="match status" value="1"/>
</dbReference>
<dbReference type="InterPro" id="IPR041698">
    <property type="entry name" value="Methyltransf_25"/>
</dbReference>